<comment type="similarity">
    <text evidence="2 6">Belongs to the multi antimicrobial extrusion (MATE) (TC 2.A.66.1) family.</text>
</comment>
<dbReference type="InterPro" id="IPR045069">
    <property type="entry name" value="MATE_euk"/>
</dbReference>
<dbReference type="NCBIfam" id="TIGR00797">
    <property type="entry name" value="matE"/>
    <property type="match status" value="1"/>
</dbReference>
<evidence type="ECO:0000256" key="4">
    <source>
        <dbReference type="ARBA" id="ARBA00022989"/>
    </source>
</evidence>
<protein>
    <recommendedName>
        <fullName evidence="6">Protein DETOXIFICATION</fullName>
    </recommendedName>
    <alternativeName>
        <fullName evidence="6">Multidrug and toxic compound extrusion protein</fullName>
    </alternativeName>
</protein>
<evidence type="ECO:0000313" key="9">
    <source>
        <dbReference type="Proteomes" id="UP001177003"/>
    </source>
</evidence>
<dbReference type="GO" id="GO:1990961">
    <property type="term" value="P:xenobiotic detoxification by transmembrane export across the plasma membrane"/>
    <property type="evidence" value="ECO:0007669"/>
    <property type="project" value="InterPro"/>
</dbReference>
<dbReference type="CDD" id="cd13132">
    <property type="entry name" value="MATE_eukaryotic"/>
    <property type="match status" value="1"/>
</dbReference>
<gene>
    <name evidence="8" type="ORF">LSALG_LOCUS36950</name>
</gene>
<feature type="transmembrane region" description="Helical" evidence="6">
    <location>
        <begin position="652"/>
        <end position="674"/>
    </location>
</feature>
<dbReference type="GO" id="GO:0016020">
    <property type="term" value="C:membrane"/>
    <property type="evidence" value="ECO:0007669"/>
    <property type="project" value="UniProtKB-SubCell"/>
</dbReference>
<dbReference type="PANTHER" id="PTHR11206">
    <property type="entry name" value="MULTIDRUG RESISTANCE PROTEIN"/>
    <property type="match status" value="1"/>
</dbReference>
<feature type="transmembrane region" description="Helical" evidence="6">
    <location>
        <begin position="538"/>
        <end position="556"/>
    </location>
</feature>
<dbReference type="AlphaFoldDB" id="A0AA35ZUP1"/>
<keyword evidence="3 6" id="KW-0812">Transmembrane</keyword>
<feature type="transmembrane region" description="Helical" evidence="6">
    <location>
        <begin position="362"/>
        <end position="385"/>
    </location>
</feature>
<feature type="transmembrane region" description="Helical" evidence="6">
    <location>
        <begin position="680"/>
        <end position="702"/>
    </location>
</feature>
<keyword evidence="4 6" id="KW-1133">Transmembrane helix</keyword>
<name>A0AA35ZUP1_LACSI</name>
<evidence type="ECO:0000256" key="5">
    <source>
        <dbReference type="ARBA" id="ARBA00023136"/>
    </source>
</evidence>
<reference evidence="8" key="1">
    <citation type="submission" date="2023-04" db="EMBL/GenBank/DDBJ databases">
        <authorList>
            <person name="Vijverberg K."/>
            <person name="Xiong W."/>
            <person name="Schranz E."/>
        </authorList>
    </citation>
    <scope>NUCLEOTIDE SEQUENCE</scope>
</reference>
<organism evidence="8 9">
    <name type="scientific">Lactuca saligna</name>
    <name type="common">Willowleaf lettuce</name>
    <dbReference type="NCBI Taxonomy" id="75948"/>
    <lineage>
        <taxon>Eukaryota</taxon>
        <taxon>Viridiplantae</taxon>
        <taxon>Streptophyta</taxon>
        <taxon>Embryophyta</taxon>
        <taxon>Tracheophyta</taxon>
        <taxon>Spermatophyta</taxon>
        <taxon>Magnoliopsida</taxon>
        <taxon>eudicotyledons</taxon>
        <taxon>Gunneridae</taxon>
        <taxon>Pentapetalae</taxon>
        <taxon>asterids</taxon>
        <taxon>campanulids</taxon>
        <taxon>Asterales</taxon>
        <taxon>Asteraceae</taxon>
        <taxon>Cichorioideae</taxon>
        <taxon>Cichorieae</taxon>
        <taxon>Lactucinae</taxon>
        <taxon>Lactuca</taxon>
    </lineage>
</organism>
<dbReference type="Pfam" id="PF01554">
    <property type="entry name" value="MatE"/>
    <property type="match status" value="2"/>
</dbReference>
<feature type="transmembrane region" description="Helical" evidence="6">
    <location>
        <begin position="428"/>
        <end position="447"/>
    </location>
</feature>
<evidence type="ECO:0000256" key="1">
    <source>
        <dbReference type="ARBA" id="ARBA00004141"/>
    </source>
</evidence>
<feature type="transmembrane region" description="Helical" evidence="6">
    <location>
        <begin position="499"/>
        <end position="518"/>
    </location>
</feature>
<comment type="subcellular location">
    <subcellularLocation>
        <location evidence="1">Membrane</location>
        <topology evidence="1">Multi-pass membrane protein</topology>
    </subcellularLocation>
</comment>
<evidence type="ECO:0000256" key="2">
    <source>
        <dbReference type="ARBA" id="ARBA00010199"/>
    </source>
</evidence>
<dbReference type="Proteomes" id="UP001177003">
    <property type="component" value="Chromosome 8"/>
</dbReference>
<dbReference type="InterPro" id="IPR026960">
    <property type="entry name" value="RVT-Znf"/>
</dbReference>
<feature type="transmembrane region" description="Helical" evidence="6">
    <location>
        <begin position="280"/>
        <end position="305"/>
    </location>
</feature>
<evidence type="ECO:0000313" key="8">
    <source>
        <dbReference type="EMBL" id="CAI9298172.1"/>
    </source>
</evidence>
<dbReference type="InterPro" id="IPR002528">
    <property type="entry name" value="MATE_fam"/>
</dbReference>
<keyword evidence="5 6" id="KW-0472">Membrane</keyword>
<evidence type="ECO:0000256" key="6">
    <source>
        <dbReference type="RuleBase" id="RU004914"/>
    </source>
</evidence>
<sequence>MAWVAWEKILASKERGGLGVGSLKAQNIALMGKWWWRFRTQPDSIWALVIQAIHGSEGGLARPKAVRRRSSCWGSIACLPSVLEKDQVPFLTFFQNSLNLDGSYKWSWSLDHSGVYTVSSLRKDIDNRTLPHSDAVWNWNPLVPGKVNILAWRVSHGRLPCMVNLYKIGISSSYLCQMCHEATESVDHIFVGCPISKDAWAQEQQGSPLKPNLWLKIDFGFRVSLFDPVLVVSQRVTRTMEEEGLASPLLSNHVNQESEKRARSYSYTKDEILTEFKKQLYLAGPLITINLLICGLSMISVMFVGHLGELALSGASMATSFASVTGTSLMIGMGSALDTFCGQSYGAKQYHMLGIHMQRAMIVLLSVSIPLAFIWANAGSLLVLLGQDPEISAEAGLYARFMIPSLFANALLQCHVRFLQSQNNVVPMMLSTGITTLVHVLVCWIMVFKSGLGSRGAALANAVSLWVNVLLLAIYVRVSPSCKKTWTGFSKEAFSNIPTFLKLAVPSAVMVCLEIWSFEMMVLLSGLLPNPQLETSVLSISLNTCSMIYMIPLGLSSATSVRVSNELGAGRAQAARLAIRVAMVAVVTEGVLGSMVLIFGRKLWGYCYSNEEEVVTYIAQMMLLIAGSHFVDGIQSVLSGAVRGSGRQKVGAIVNLGAYYLIGIPLAILFAFVLHMGGKGLWYGIIAALFAQAFFLYVLTLCTNWEKEAKKANQRVYESMVHDEVS</sequence>
<feature type="transmembrane region" description="Helical" evidence="6">
    <location>
        <begin position="614"/>
        <end position="631"/>
    </location>
</feature>
<feature type="transmembrane region" description="Helical" evidence="6">
    <location>
        <begin position="577"/>
        <end position="599"/>
    </location>
</feature>
<proteinExistence type="inferred from homology"/>
<feature type="transmembrane region" description="Helical" evidence="6">
    <location>
        <begin position="397"/>
        <end position="416"/>
    </location>
</feature>
<dbReference type="GO" id="GO:0015297">
    <property type="term" value="F:antiporter activity"/>
    <property type="evidence" value="ECO:0007669"/>
    <property type="project" value="InterPro"/>
</dbReference>
<evidence type="ECO:0000256" key="3">
    <source>
        <dbReference type="ARBA" id="ARBA00022692"/>
    </source>
</evidence>
<feature type="domain" description="Reverse transcriptase zinc-binding" evidence="7">
    <location>
        <begin position="116"/>
        <end position="200"/>
    </location>
</feature>
<dbReference type="Pfam" id="PF13966">
    <property type="entry name" value="zf-RVT"/>
    <property type="match status" value="1"/>
</dbReference>
<evidence type="ECO:0000259" key="7">
    <source>
        <dbReference type="Pfam" id="PF13966"/>
    </source>
</evidence>
<feature type="transmembrane region" description="Helical" evidence="6">
    <location>
        <begin position="459"/>
        <end position="478"/>
    </location>
</feature>
<keyword evidence="9" id="KW-1185">Reference proteome</keyword>
<feature type="transmembrane region" description="Helical" evidence="6">
    <location>
        <begin position="317"/>
        <end position="341"/>
    </location>
</feature>
<dbReference type="EMBL" id="OX465084">
    <property type="protein sequence ID" value="CAI9298172.1"/>
    <property type="molecule type" value="Genomic_DNA"/>
</dbReference>
<dbReference type="GO" id="GO:0042910">
    <property type="term" value="F:xenobiotic transmembrane transporter activity"/>
    <property type="evidence" value="ECO:0007669"/>
    <property type="project" value="InterPro"/>
</dbReference>
<accession>A0AA35ZUP1</accession>